<evidence type="ECO:0000256" key="1">
    <source>
        <dbReference type="SAM" id="SignalP"/>
    </source>
</evidence>
<proteinExistence type="predicted"/>
<dbReference type="STRING" id="1332080.ATN00_04245"/>
<keyword evidence="3" id="KW-1185">Reference proteome</keyword>
<dbReference type="OrthoDB" id="7204430at2"/>
<organism evidence="2 3">
    <name type="scientific">Sphingobium baderi</name>
    <dbReference type="NCBI Taxonomy" id="1332080"/>
    <lineage>
        <taxon>Bacteria</taxon>
        <taxon>Pseudomonadati</taxon>
        <taxon>Pseudomonadota</taxon>
        <taxon>Alphaproteobacteria</taxon>
        <taxon>Sphingomonadales</taxon>
        <taxon>Sphingomonadaceae</taxon>
        <taxon>Sphingobium</taxon>
    </lineage>
</organism>
<name>A0A0S3EW44_9SPHN</name>
<dbReference type="EMBL" id="CP013264">
    <property type="protein sequence ID" value="ALR19635.1"/>
    <property type="molecule type" value="Genomic_DNA"/>
</dbReference>
<dbReference type="PROSITE" id="PS51257">
    <property type="entry name" value="PROKAR_LIPOPROTEIN"/>
    <property type="match status" value="1"/>
</dbReference>
<dbReference type="RefSeq" id="WP_062062553.1">
    <property type="nucleotide sequence ID" value="NZ_CP013264.1"/>
</dbReference>
<dbReference type="SUPFAM" id="SSF89872">
    <property type="entry name" value="Inhibitor of vertebrate lysozyme, Ivy"/>
    <property type="match status" value="1"/>
</dbReference>
<evidence type="ECO:0000313" key="3">
    <source>
        <dbReference type="Proteomes" id="UP000056968"/>
    </source>
</evidence>
<dbReference type="Proteomes" id="UP000056968">
    <property type="component" value="Chromosome"/>
</dbReference>
<dbReference type="KEGG" id="sbd:ATN00_04245"/>
<dbReference type="AlphaFoldDB" id="A0A0S3EW44"/>
<dbReference type="InterPro" id="IPR036501">
    <property type="entry name" value="Inhibitor_vert_lysozyme_sf"/>
</dbReference>
<feature type="signal peptide" evidence="1">
    <location>
        <begin position="1"/>
        <end position="18"/>
    </location>
</feature>
<dbReference type="Pfam" id="PF08816">
    <property type="entry name" value="Ivy"/>
    <property type="match status" value="1"/>
</dbReference>
<keyword evidence="1" id="KW-0732">Signal</keyword>
<gene>
    <name evidence="2" type="ORF">ATN00_04245</name>
</gene>
<evidence type="ECO:0000313" key="2">
    <source>
        <dbReference type="EMBL" id="ALR19635.1"/>
    </source>
</evidence>
<feature type="chain" id="PRO_5006611755" description="Inhibitor of vertebrate lysozyme (Ivy)" evidence="1">
    <location>
        <begin position="19"/>
        <end position="180"/>
    </location>
</feature>
<dbReference type="Gene3D" id="3.40.1420.10">
    <property type="entry name" value="Inhibitor of vertebrate lysozyme"/>
    <property type="match status" value="1"/>
</dbReference>
<accession>A0A0S3EW44</accession>
<sequence length="180" mass="18962">MTRSTILAGFLAATALLAGCSSERKEAPENAAANAMNAAEAVDNAGNAAPANESAVVPPPDAFSRYVGKYPFDKVGAHSWNDDPAVKSAIETAVSDAKVRKWVLAAEGPSSPIEMIDGKVAAWTCETHNCGPHQWVTLIDPKTGAAQVCYFDEAVAPDKTRWFKNGKEESRAGKCPEGQG</sequence>
<protein>
    <recommendedName>
        <fullName evidence="4">Inhibitor of vertebrate lysozyme (Ivy)</fullName>
    </recommendedName>
</protein>
<reference evidence="2 3" key="1">
    <citation type="submission" date="2015-11" db="EMBL/GenBank/DDBJ databases">
        <title>A Two-component Flavoprotein Monooxygenase System MeaXY Responsible for para-Hydroxylation of 2-Methyl-6-ethylaniline and 2,6-Diethylaniline in Sphingobium baderi DE-13.</title>
        <authorList>
            <person name="Cheng M."/>
            <person name="Meng Q."/>
            <person name="Yang Y."/>
            <person name="Chu C."/>
            <person name="Yan X."/>
            <person name="He J."/>
            <person name="Li S."/>
        </authorList>
    </citation>
    <scope>NUCLEOTIDE SEQUENCE [LARGE SCALE GENOMIC DNA]</scope>
    <source>
        <strain evidence="2 3">DE-13</strain>
    </source>
</reference>
<evidence type="ECO:0008006" key="4">
    <source>
        <dbReference type="Google" id="ProtNLM"/>
    </source>
</evidence>